<dbReference type="PANTHER" id="PTHR10130">
    <property type="entry name" value="PEROXISOMAL TARGETING SIGNAL 1 RECEPTOR PEX5"/>
    <property type="match status" value="1"/>
</dbReference>
<dbReference type="Gene3D" id="1.25.40.10">
    <property type="entry name" value="Tetratricopeptide repeat domain"/>
    <property type="match status" value="1"/>
</dbReference>
<dbReference type="InterPro" id="IPR011990">
    <property type="entry name" value="TPR-like_helical_dom_sf"/>
</dbReference>
<dbReference type="GO" id="GO:0016560">
    <property type="term" value="P:protein import into peroxisome matrix, docking"/>
    <property type="evidence" value="ECO:0007669"/>
    <property type="project" value="TreeGrafter"/>
</dbReference>
<sequence>MNPYVGHQNPLKEGQELLRKGLLSEAVLDLEAEVMKNPENAEGWRLLGITHAENDYDQQFEWALQHPQESAALRQAAATFKSFSGVTNKIKLAYTMLVLPALQSDTCETVPETYPNEVVIVSVDNLHSIIHEACHEQSEHIEEYGTRKPGKSSNLGVDMSIAGKESLRGMRFKYAVEADFFEQIDQYYCHFIFYMNLISFFFCSLGSQE</sequence>
<organism evidence="3 4">
    <name type="scientific">Gossypium darwinii</name>
    <name type="common">Darwin's cotton</name>
    <name type="synonym">Gossypium barbadense var. darwinii</name>
    <dbReference type="NCBI Taxonomy" id="34276"/>
    <lineage>
        <taxon>Eukaryota</taxon>
        <taxon>Viridiplantae</taxon>
        <taxon>Streptophyta</taxon>
        <taxon>Embryophyta</taxon>
        <taxon>Tracheophyta</taxon>
        <taxon>Spermatophyta</taxon>
        <taxon>Magnoliopsida</taxon>
        <taxon>eudicotyledons</taxon>
        <taxon>Gunneridae</taxon>
        <taxon>Pentapetalae</taxon>
        <taxon>rosids</taxon>
        <taxon>malvids</taxon>
        <taxon>Malvales</taxon>
        <taxon>Malvaceae</taxon>
        <taxon>Malvoideae</taxon>
        <taxon>Gossypium</taxon>
    </lineage>
</organism>
<gene>
    <name evidence="3" type="ORF">ES288_A04G000400v1</name>
</gene>
<dbReference type="AlphaFoldDB" id="A0A5D2GTK5"/>
<dbReference type="EMBL" id="CM017691">
    <property type="protein sequence ID" value="TYH20910.1"/>
    <property type="molecule type" value="Genomic_DNA"/>
</dbReference>
<keyword evidence="2" id="KW-0802">TPR repeat</keyword>
<evidence type="ECO:0000256" key="2">
    <source>
        <dbReference type="ARBA" id="ARBA00022803"/>
    </source>
</evidence>
<evidence type="ECO:0000313" key="3">
    <source>
        <dbReference type="EMBL" id="TYH20910.1"/>
    </source>
</evidence>
<proteinExistence type="predicted"/>
<dbReference type="InterPro" id="IPR024111">
    <property type="entry name" value="PEX5/PEX5L"/>
</dbReference>
<dbReference type="SUPFAM" id="SSF48452">
    <property type="entry name" value="TPR-like"/>
    <property type="match status" value="1"/>
</dbReference>
<keyword evidence="4" id="KW-1185">Reference proteome</keyword>
<protein>
    <submittedName>
        <fullName evidence="3">Uncharacterized protein</fullName>
    </submittedName>
</protein>
<keyword evidence="1" id="KW-0677">Repeat</keyword>
<accession>A0A5D2GTK5</accession>
<dbReference type="GO" id="GO:0005052">
    <property type="term" value="F:peroxisome matrix targeting signal-1 binding"/>
    <property type="evidence" value="ECO:0007669"/>
    <property type="project" value="TreeGrafter"/>
</dbReference>
<evidence type="ECO:0000313" key="4">
    <source>
        <dbReference type="Proteomes" id="UP000323506"/>
    </source>
</evidence>
<reference evidence="3 4" key="1">
    <citation type="submission" date="2019-06" db="EMBL/GenBank/DDBJ databases">
        <title>WGS assembly of Gossypium darwinii.</title>
        <authorList>
            <person name="Chen Z.J."/>
            <person name="Sreedasyam A."/>
            <person name="Ando A."/>
            <person name="Song Q."/>
            <person name="De L."/>
            <person name="Hulse-Kemp A."/>
            <person name="Ding M."/>
            <person name="Ye W."/>
            <person name="Kirkbride R."/>
            <person name="Jenkins J."/>
            <person name="Plott C."/>
            <person name="Lovell J."/>
            <person name="Lin Y.-M."/>
            <person name="Vaughn R."/>
            <person name="Liu B."/>
            <person name="Li W."/>
            <person name="Simpson S."/>
            <person name="Scheffler B."/>
            <person name="Saski C."/>
            <person name="Grover C."/>
            <person name="Hu G."/>
            <person name="Conover J."/>
            <person name="Carlson J."/>
            <person name="Shu S."/>
            <person name="Boston L."/>
            <person name="Williams M."/>
            <person name="Peterson D."/>
            <person name="Mcgee K."/>
            <person name="Jones D."/>
            <person name="Wendel J."/>
            <person name="Stelly D."/>
            <person name="Grimwood J."/>
            <person name="Schmutz J."/>
        </authorList>
    </citation>
    <scope>NUCLEOTIDE SEQUENCE [LARGE SCALE GENOMIC DNA]</scope>
    <source>
        <strain evidence="3">1808015.09</strain>
    </source>
</reference>
<dbReference type="Proteomes" id="UP000323506">
    <property type="component" value="Chromosome A04"/>
</dbReference>
<dbReference type="GO" id="GO:0005778">
    <property type="term" value="C:peroxisomal membrane"/>
    <property type="evidence" value="ECO:0007669"/>
    <property type="project" value="TreeGrafter"/>
</dbReference>
<evidence type="ECO:0000256" key="1">
    <source>
        <dbReference type="ARBA" id="ARBA00022737"/>
    </source>
</evidence>
<name>A0A5D2GTK5_GOSDA</name>
<dbReference type="GO" id="GO:0005829">
    <property type="term" value="C:cytosol"/>
    <property type="evidence" value="ECO:0007669"/>
    <property type="project" value="TreeGrafter"/>
</dbReference>
<dbReference type="PANTHER" id="PTHR10130:SF8">
    <property type="entry name" value="TRNA (ADENINE(58)-N(1))-METHYLTRANSFERASE"/>
    <property type="match status" value="1"/>
</dbReference>